<evidence type="ECO:0000256" key="1">
    <source>
        <dbReference type="ARBA" id="ARBA00004127"/>
    </source>
</evidence>
<evidence type="ECO:0000259" key="7">
    <source>
        <dbReference type="Pfam" id="PF02656"/>
    </source>
</evidence>
<keyword evidence="3 6" id="KW-1133">Transmembrane helix</keyword>
<gene>
    <name evidence="8" type="ORF">TWF696_003382</name>
</gene>
<organism evidence="8 9">
    <name type="scientific">Orbilia brochopaga</name>
    <dbReference type="NCBI Taxonomy" id="3140254"/>
    <lineage>
        <taxon>Eukaryota</taxon>
        <taxon>Fungi</taxon>
        <taxon>Dikarya</taxon>
        <taxon>Ascomycota</taxon>
        <taxon>Pezizomycotina</taxon>
        <taxon>Orbiliomycetes</taxon>
        <taxon>Orbiliales</taxon>
        <taxon>Orbiliaceae</taxon>
        <taxon>Orbilia</taxon>
    </lineage>
</organism>
<feature type="transmembrane region" description="Helical" evidence="6">
    <location>
        <begin position="128"/>
        <end position="147"/>
    </location>
</feature>
<feature type="region of interest" description="Disordered" evidence="5">
    <location>
        <begin position="1"/>
        <end position="26"/>
    </location>
</feature>
<dbReference type="PANTHER" id="PTHR38646:SF1">
    <property type="entry name" value="DUF202 DOMAIN-CONTAINING PROTEIN"/>
    <property type="match status" value="1"/>
</dbReference>
<evidence type="ECO:0000256" key="5">
    <source>
        <dbReference type="SAM" id="MobiDB-lite"/>
    </source>
</evidence>
<evidence type="ECO:0000313" key="9">
    <source>
        <dbReference type="Proteomes" id="UP001375240"/>
    </source>
</evidence>
<comment type="caution">
    <text evidence="8">The sequence shown here is derived from an EMBL/GenBank/DDBJ whole genome shotgun (WGS) entry which is preliminary data.</text>
</comment>
<protein>
    <recommendedName>
        <fullName evidence="7">DUF202 domain-containing protein</fullName>
    </recommendedName>
</protein>
<accession>A0AAV9TZ39</accession>
<feature type="domain" description="DUF202" evidence="7">
    <location>
        <begin position="38"/>
        <end position="90"/>
    </location>
</feature>
<evidence type="ECO:0000256" key="2">
    <source>
        <dbReference type="ARBA" id="ARBA00022692"/>
    </source>
</evidence>
<evidence type="ECO:0000256" key="3">
    <source>
        <dbReference type="ARBA" id="ARBA00022989"/>
    </source>
</evidence>
<evidence type="ECO:0000313" key="8">
    <source>
        <dbReference type="EMBL" id="KAK6330491.1"/>
    </source>
</evidence>
<evidence type="ECO:0000256" key="6">
    <source>
        <dbReference type="SAM" id="Phobius"/>
    </source>
</evidence>
<dbReference type="PANTHER" id="PTHR38646">
    <property type="entry name" value="YALI0F00814P"/>
    <property type="match status" value="1"/>
</dbReference>
<dbReference type="Proteomes" id="UP001375240">
    <property type="component" value="Unassembled WGS sequence"/>
</dbReference>
<dbReference type="Pfam" id="PF02656">
    <property type="entry name" value="DUF202"/>
    <property type="match status" value="1"/>
</dbReference>
<reference evidence="8 9" key="1">
    <citation type="submission" date="2019-10" db="EMBL/GenBank/DDBJ databases">
        <authorList>
            <person name="Palmer J.M."/>
        </authorList>
    </citation>
    <scope>NUCLEOTIDE SEQUENCE [LARGE SCALE GENOMIC DNA]</scope>
    <source>
        <strain evidence="8 9">TWF696</strain>
    </source>
</reference>
<dbReference type="AlphaFoldDB" id="A0AAV9TZ39"/>
<dbReference type="InterPro" id="IPR003807">
    <property type="entry name" value="DUF202"/>
</dbReference>
<keyword evidence="2 6" id="KW-0812">Transmembrane</keyword>
<keyword evidence="9" id="KW-1185">Reference proteome</keyword>
<dbReference type="GO" id="GO:0012505">
    <property type="term" value="C:endomembrane system"/>
    <property type="evidence" value="ECO:0007669"/>
    <property type="project" value="UniProtKB-SubCell"/>
</dbReference>
<sequence>MFRYPPNHLPHDLHFRTPHSSPRPDLQLSPEELVEIRAAQRTFEGAYFRTSISLFTFSMVILKVFTVEFYPIGALFAVYGTIVMAISVYRRSESNRQFYIVENKEDNELPEGQRGGAKRVFRTSGNTVIVCAVTSVFAYITLIVLVLRMTVETKSGPTEARQLENLSDTLAMGNL</sequence>
<keyword evidence="4 6" id="KW-0472">Membrane</keyword>
<proteinExistence type="predicted"/>
<comment type="subcellular location">
    <subcellularLocation>
        <location evidence="1">Endomembrane system</location>
        <topology evidence="1">Multi-pass membrane protein</topology>
    </subcellularLocation>
</comment>
<name>A0AAV9TZ39_9PEZI</name>
<dbReference type="EMBL" id="JAVHNQ010000017">
    <property type="protein sequence ID" value="KAK6330491.1"/>
    <property type="molecule type" value="Genomic_DNA"/>
</dbReference>
<feature type="transmembrane region" description="Helical" evidence="6">
    <location>
        <begin position="46"/>
        <end position="65"/>
    </location>
</feature>
<feature type="transmembrane region" description="Helical" evidence="6">
    <location>
        <begin position="71"/>
        <end position="89"/>
    </location>
</feature>
<evidence type="ECO:0000256" key="4">
    <source>
        <dbReference type="ARBA" id="ARBA00023136"/>
    </source>
</evidence>